<keyword evidence="3" id="KW-1185">Reference proteome</keyword>
<sequence>MSLTCNGRLEEWKFPWMNLKSANKQQQREKVTEIKLRIPREKLFAGLPFEFLLLYCKMIKELQWSDVWKYSAYRRLFRNLTHCWDYTYDGRFHWKVGAMWNGEDIYIRRCGRRSEHENTFTESSSSQTTCSWVSAKNETFYKPPNIRKFCPPKLNNSNEITIRWNLITSSPSPDLPAHLQPISRPSSSSSDLPANLHSISKPSSSSPAHP</sequence>
<proteinExistence type="predicted"/>
<accession>A0ABP1RNL0</accession>
<feature type="region of interest" description="Disordered" evidence="1">
    <location>
        <begin position="175"/>
        <end position="210"/>
    </location>
</feature>
<organism evidence="2 3">
    <name type="scientific">Orchesella dallaii</name>
    <dbReference type="NCBI Taxonomy" id="48710"/>
    <lineage>
        <taxon>Eukaryota</taxon>
        <taxon>Metazoa</taxon>
        <taxon>Ecdysozoa</taxon>
        <taxon>Arthropoda</taxon>
        <taxon>Hexapoda</taxon>
        <taxon>Collembola</taxon>
        <taxon>Entomobryomorpha</taxon>
        <taxon>Entomobryoidea</taxon>
        <taxon>Orchesellidae</taxon>
        <taxon>Orchesellinae</taxon>
        <taxon>Orchesella</taxon>
    </lineage>
</organism>
<feature type="compositionally biased region" description="Low complexity" evidence="1">
    <location>
        <begin position="198"/>
        <end position="210"/>
    </location>
</feature>
<comment type="caution">
    <text evidence="2">The sequence shown here is derived from an EMBL/GenBank/DDBJ whole genome shotgun (WGS) entry which is preliminary data.</text>
</comment>
<evidence type="ECO:0000313" key="2">
    <source>
        <dbReference type="EMBL" id="CAL8131790.1"/>
    </source>
</evidence>
<evidence type="ECO:0000256" key="1">
    <source>
        <dbReference type="SAM" id="MobiDB-lite"/>
    </source>
</evidence>
<evidence type="ECO:0000313" key="3">
    <source>
        <dbReference type="Proteomes" id="UP001642540"/>
    </source>
</evidence>
<gene>
    <name evidence="2" type="ORF">ODALV1_LOCUS24324</name>
</gene>
<dbReference type="Gene3D" id="1.10.510.10">
    <property type="entry name" value="Transferase(Phosphotransferase) domain 1"/>
    <property type="match status" value="1"/>
</dbReference>
<reference evidence="2 3" key="1">
    <citation type="submission" date="2024-08" db="EMBL/GenBank/DDBJ databases">
        <authorList>
            <person name="Cucini C."/>
            <person name="Frati F."/>
        </authorList>
    </citation>
    <scope>NUCLEOTIDE SEQUENCE [LARGE SCALE GENOMIC DNA]</scope>
</reference>
<dbReference type="Proteomes" id="UP001642540">
    <property type="component" value="Unassembled WGS sequence"/>
</dbReference>
<name>A0ABP1RNL0_9HEXA</name>
<protein>
    <submittedName>
        <fullName evidence="2">Uncharacterized protein</fullName>
    </submittedName>
</protein>
<dbReference type="EMBL" id="CAXLJM020000090">
    <property type="protein sequence ID" value="CAL8131790.1"/>
    <property type="molecule type" value="Genomic_DNA"/>
</dbReference>